<reference evidence="1" key="1">
    <citation type="submission" date="2021-02" db="EMBL/GenBank/DDBJ databases">
        <authorList>
            <person name="Dougan E. K."/>
            <person name="Rhodes N."/>
            <person name="Thang M."/>
            <person name="Chan C."/>
        </authorList>
    </citation>
    <scope>NUCLEOTIDE SEQUENCE</scope>
</reference>
<accession>A0A813I651</accession>
<name>A0A813I651_POLGL</name>
<comment type="caution">
    <text evidence="1">The sequence shown here is derived from an EMBL/GenBank/DDBJ whole genome shotgun (WGS) entry which is preliminary data.</text>
</comment>
<organism evidence="1 2">
    <name type="scientific">Polarella glacialis</name>
    <name type="common">Dinoflagellate</name>
    <dbReference type="NCBI Taxonomy" id="89957"/>
    <lineage>
        <taxon>Eukaryota</taxon>
        <taxon>Sar</taxon>
        <taxon>Alveolata</taxon>
        <taxon>Dinophyceae</taxon>
        <taxon>Suessiales</taxon>
        <taxon>Suessiaceae</taxon>
        <taxon>Polarella</taxon>
    </lineage>
</organism>
<evidence type="ECO:0000313" key="1">
    <source>
        <dbReference type="EMBL" id="CAE8645587.1"/>
    </source>
</evidence>
<feature type="non-terminal residue" evidence="1">
    <location>
        <position position="124"/>
    </location>
</feature>
<protein>
    <submittedName>
        <fullName evidence="1">Uncharacterized protein</fullName>
    </submittedName>
</protein>
<sequence>DLVGGPGQDSVSVALTNVAALLLVPGYGESAAAEQVKAALGALVGLLPGAVPSDVPWRALARSEAWPWPAGGGAEKAPCGWQPLQAALAALSQLSDGPPGNDGCNSAAGGADYGAESLLLGSVQ</sequence>
<dbReference type="Proteomes" id="UP000626109">
    <property type="component" value="Unassembled WGS sequence"/>
</dbReference>
<evidence type="ECO:0000313" key="2">
    <source>
        <dbReference type="Proteomes" id="UP000626109"/>
    </source>
</evidence>
<proteinExistence type="predicted"/>
<feature type="non-terminal residue" evidence="1">
    <location>
        <position position="1"/>
    </location>
</feature>
<gene>
    <name evidence="1" type="ORF">PGLA2088_LOCUS4032</name>
</gene>
<dbReference type="EMBL" id="CAJNNW010003640">
    <property type="protein sequence ID" value="CAE8645587.1"/>
    <property type="molecule type" value="Genomic_DNA"/>
</dbReference>
<dbReference type="AlphaFoldDB" id="A0A813I651"/>